<evidence type="ECO:0000256" key="7">
    <source>
        <dbReference type="ARBA" id="ARBA00023000"/>
    </source>
</evidence>
<gene>
    <name evidence="16" type="ORF">J2S03_000010</name>
</gene>
<comment type="caution">
    <text evidence="16">The sequence shown here is derived from an EMBL/GenBank/DDBJ whole genome shotgun (WGS) entry which is preliminary data.</text>
</comment>
<comment type="cofactor">
    <cofactor evidence="1">
        <name>adenosylcob(III)alamin</name>
        <dbReference type="ChEBI" id="CHEBI:18408"/>
    </cofactor>
</comment>
<dbReference type="PROSITE" id="PS50818">
    <property type="entry name" value="INTEIN_C_TER"/>
    <property type="match status" value="1"/>
</dbReference>
<dbReference type="GO" id="GO:0004748">
    <property type="term" value="F:ribonucleoside-diphosphate reductase activity, thioredoxin disulfide as acceptor"/>
    <property type="evidence" value="ECO:0007669"/>
    <property type="project" value="UniProtKB-EC"/>
</dbReference>
<dbReference type="SMART" id="SM00306">
    <property type="entry name" value="HintN"/>
    <property type="match status" value="1"/>
</dbReference>
<dbReference type="Pfam" id="PF02867">
    <property type="entry name" value="Ribonuc_red_lgC"/>
    <property type="match status" value="1"/>
</dbReference>
<evidence type="ECO:0000256" key="3">
    <source>
        <dbReference type="ARBA" id="ARBA00022628"/>
    </source>
</evidence>
<comment type="function">
    <text evidence="11">Catalyzes the reduction of ribonucleotides to deoxyribonucleotides. May function to provide a pool of deoxyribonucleotide precursors for DNA repair during oxygen limitation and/or for immediate growth after restoration of oxygen.</text>
</comment>
<evidence type="ECO:0000256" key="12">
    <source>
        <dbReference type="ARBA" id="ARBA00047754"/>
    </source>
</evidence>
<evidence type="ECO:0000256" key="6">
    <source>
        <dbReference type="ARBA" id="ARBA00022813"/>
    </source>
</evidence>
<evidence type="ECO:0000256" key="4">
    <source>
        <dbReference type="ARBA" id="ARBA00022634"/>
    </source>
</evidence>
<dbReference type="SUPFAM" id="SSF55608">
    <property type="entry name" value="Homing endonucleases"/>
    <property type="match status" value="1"/>
</dbReference>
<dbReference type="PRINTS" id="PR00379">
    <property type="entry name" value="INTEIN"/>
</dbReference>
<dbReference type="InterPro" id="IPR030934">
    <property type="entry name" value="Intein_C"/>
</dbReference>
<keyword evidence="3" id="KW-0846">Cobalamin</keyword>
<evidence type="ECO:0000256" key="14">
    <source>
        <dbReference type="SAM" id="MobiDB-lite"/>
    </source>
</evidence>
<accession>A0ABT9XEN6</accession>
<keyword evidence="6" id="KW-0068">Autocatalytic cleavage</keyword>
<dbReference type="PROSITE" id="PS50817">
    <property type="entry name" value="INTEIN_N_TER"/>
    <property type="match status" value="1"/>
</dbReference>
<dbReference type="InterPro" id="IPR004042">
    <property type="entry name" value="Intein_endonuc_central"/>
</dbReference>
<sequence>MGQTVEQSMLPFTAEDWLGTTGERIVADRYLLKDVKKETLKVGALVVAVLDKKRAYHELARVVEIDEQASQVTVELKDGTREVLPVQQVDVLLETSPREMWRRVAKGAAAVTKHPELWEEKFYQLQSRWRYVPGGRINASLGTGMQTTSYNCFVIPSVGPTLRDYAESFGQTLEIQARSGGVGMNLSRIPPQGTLVPVASEPRTSQLHLVLDVWHADLPDFLETAYPHSTKVVRVTREFLRAVDEDAQWTFQFPETSVEGYDERWTGRLEDWIAEGLPVVEGETVSARALYDQMLQHGVLIVSDIVGSVVYPGDQRSTIASALGDMWERMLEGKRVSVVLSSLRPRYSYVRGVNGRSSGAYSWGLLYDKGNQVFGDGFGPVGVGEIMSVGCQLTLQGGSRRGALMLILNDRHADILKFIRCKQVDGVITGANISVGVSERFMEAKQNGEMWQLGFVPQGEVASFDGDFDRWLDEQRTFEVTEELPADQLWDELVTSAWKSAEPGVVFLGRANRMSNSYYFNPLVATNPCFHPDTRVATEFGLIRIEDLYQRVGRQSFKLVSDDRTWVASRVVNGRSYASVGTTVREGIVFPTGTKPTVRVVLENGMELKVTPDHRLLTRSGWKEAGLLTPEDVVYVQSGQGLFPARDALGEAWGWFLGWLTGDGWISTNGQVGLVFGQEDDEAVERLLAVGNQLSGSDAHVTTRPNGVRQITWKHKAFRERLLAFGVKPVRAHEKRVPEVIYQSTRQTVTAYLQALFSADGTVGDTDEWHRTVRLSSASKALLQDVQLLLLQFGIHSKVYDRPKRSQRKCTYVSKAGTETTYDAHAHYELVISGNNLDVFHQEIGFHLISRKQARLTKIARPSRSMEKFESAVQVVVPAEEVPVYDIHEPVTHSLIAQGMVAHNCGEQPLPANGICNLGAVVLSRFAAGFEDSGERIEFENPEKEAVIRGWLSKYFDEEKTDFLLHHVKWEELEETTRSGLRFQDAVIDATYYPFEANRINQMSERRVGLGIMGLHDLLLFCGMRYGSEESVHFIDVLMGMMAEWCYLESVELAKENGPFPAFDADKFLQSGYMRQMAAERPHVVEAIRAHGVRNVTTMTIAPTGTTGTMVGCSTGCEPYYAWSYFRNSRLGMFEENATIVQEYMDTHPGTTELPSYFQTAMELTPEDHVRVQGALQKWIDSSISKTCNAPNNYTVADTKRLYDLAYELGCKGITIYRDGSRSEQVLSLKEEESKAAGEQQPESGSVGQEGGAAAAAGQVAAAVQPVKKSSHVPYEKRKRPAVLYGATYRKDTPLGKAYITINDDPEEHVALEMFVNIGKAGSDVYASNEALGRAITLYLRDSRNPNKEAELVRHFSGIGGSNAVGFGSQRITSVPDAIAKALIEHSETFPLRKAAFSEWASTAEQSASAEPQASAGHTDAPQGLRSYTIGKDLCPNCHQHALVHTGGCYECEACGYSKC</sequence>
<dbReference type="InterPro" id="IPR013509">
    <property type="entry name" value="RNR_lsu_N"/>
</dbReference>
<evidence type="ECO:0000259" key="15">
    <source>
        <dbReference type="PROSITE" id="PS50819"/>
    </source>
</evidence>
<name>A0ABT9XEN6_9BACL</name>
<evidence type="ECO:0000256" key="5">
    <source>
        <dbReference type="ARBA" id="ARBA00022741"/>
    </source>
</evidence>
<reference evidence="16 17" key="1">
    <citation type="submission" date="2023-07" db="EMBL/GenBank/DDBJ databases">
        <title>Genomic Encyclopedia of Type Strains, Phase IV (KMG-IV): sequencing the most valuable type-strain genomes for metagenomic binning, comparative biology and taxonomic classification.</title>
        <authorList>
            <person name="Goeker M."/>
        </authorList>
    </citation>
    <scope>NUCLEOTIDE SEQUENCE [LARGE SCALE GENOMIC DNA]</scope>
    <source>
        <strain evidence="16 17">DSM 4006</strain>
    </source>
</reference>
<keyword evidence="8 13" id="KW-0560">Oxidoreductase</keyword>
<evidence type="ECO:0000256" key="1">
    <source>
        <dbReference type="ARBA" id="ARBA00001922"/>
    </source>
</evidence>
<evidence type="ECO:0000313" key="16">
    <source>
        <dbReference type="EMBL" id="MDQ0188206.1"/>
    </source>
</evidence>
<dbReference type="InterPro" id="IPR024434">
    <property type="entry name" value="TSCPD_dom"/>
</dbReference>
<comment type="similarity">
    <text evidence="2">Belongs to the ribonucleoside diphosphate reductase class-2 family.</text>
</comment>
<dbReference type="EMBL" id="JAUSTP010000001">
    <property type="protein sequence ID" value="MDQ0188206.1"/>
    <property type="molecule type" value="Genomic_DNA"/>
</dbReference>
<dbReference type="InterPro" id="IPR036844">
    <property type="entry name" value="Hint_dom_sf"/>
</dbReference>
<dbReference type="CDD" id="cd00081">
    <property type="entry name" value="Hint"/>
    <property type="match status" value="1"/>
</dbReference>
<evidence type="ECO:0000313" key="17">
    <source>
        <dbReference type="Proteomes" id="UP001232973"/>
    </source>
</evidence>
<dbReference type="NCBIfam" id="TIGR01445">
    <property type="entry name" value="intein_Nterm"/>
    <property type="match status" value="1"/>
</dbReference>
<evidence type="ECO:0000256" key="11">
    <source>
        <dbReference type="ARBA" id="ARBA00025437"/>
    </source>
</evidence>
<feature type="region of interest" description="Disordered" evidence="14">
    <location>
        <begin position="1227"/>
        <end position="1252"/>
    </location>
</feature>
<dbReference type="InterPro" id="IPR004860">
    <property type="entry name" value="LAGLIDADG_dom"/>
</dbReference>
<feature type="domain" description="DOD-type homing endonuclease" evidence="15">
    <location>
        <begin position="656"/>
        <end position="795"/>
    </location>
</feature>
<organism evidence="16 17">
    <name type="scientific">Alicyclobacillus cycloheptanicus</name>
    <dbReference type="NCBI Taxonomy" id="1457"/>
    <lineage>
        <taxon>Bacteria</taxon>
        <taxon>Bacillati</taxon>
        <taxon>Bacillota</taxon>
        <taxon>Bacilli</taxon>
        <taxon>Bacillales</taxon>
        <taxon>Alicyclobacillaceae</taxon>
        <taxon>Alicyclobacillus</taxon>
    </lineage>
</organism>
<dbReference type="InterPro" id="IPR000788">
    <property type="entry name" value="RNR_lg_C"/>
</dbReference>
<dbReference type="EC" id="1.17.4.1" evidence="13"/>
<dbReference type="SUPFAM" id="SSF51294">
    <property type="entry name" value="Hedgehog/intein (Hint) domain"/>
    <property type="match status" value="1"/>
</dbReference>
<dbReference type="PANTHER" id="PTHR43371">
    <property type="entry name" value="VITAMIN B12-DEPENDENT RIBONUCLEOTIDE REDUCTASE"/>
    <property type="match status" value="1"/>
</dbReference>
<dbReference type="InterPro" id="IPR050862">
    <property type="entry name" value="RdRp_reductase_class-2"/>
</dbReference>
<keyword evidence="17" id="KW-1185">Reference proteome</keyword>
<evidence type="ECO:0000256" key="10">
    <source>
        <dbReference type="ARBA" id="ARBA00023285"/>
    </source>
</evidence>
<comment type="similarity">
    <text evidence="13">Belongs to the ribonucleoside diphosphate reductase large chain family.</text>
</comment>
<dbReference type="RefSeq" id="WP_274455628.1">
    <property type="nucleotide sequence ID" value="NZ_CP067097.1"/>
</dbReference>
<dbReference type="Gene3D" id="3.10.28.10">
    <property type="entry name" value="Homing endonucleases"/>
    <property type="match status" value="1"/>
</dbReference>
<keyword evidence="10" id="KW-0170">Cobalt</keyword>
<dbReference type="Proteomes" id="UP001232973">
    <property type="component" value="Unassembled WGS sequence"/>
</dbReference>
<keyword evidence="9 13" id="KW-0215">Deoxyribonucleotide synthesis</keyword>
<proteinExistence type="inferred from homology"/>
<dbReference type="Gene3D" id="3.20.70.20">
    <property type="match status" value="3"/>
</dbReference>
<dbReference type="SUPFAM" id="SSF51998">
    <property type="entry name" value="PFL-like glycyl radical enzymes"/>
    <property type="match status" value="3"/>
</dbReference>
<dbReference type="InterPro" id="IPR027434">
    <property type="entry name" value="Homing_endonucl"/>
</dbReference>
<dbReference type="InterPro" id="IPR006141">
    <property type="entry name" value="Intein_N"/>
</dbReference>
<dbReference type="Pfam" id="PF00317">
    <property type="entry name" value="Ribonuc_red_lgN"/>
    <property type="match status" value="1"/>
</dbReference>
<keyword evidence="4" id="KW-0237">DNA synthesis</keyword>
<dbReference type="Pfam" id="PF14528">
    <property type="entry name" value="LAGLIDADG_3"/>
    <property type="match status" value="1"/>
</dbReference>
<comment type="catalytic activity">
    <reaction evidence="12 13">
        <text>a 2'-deoxyribonucleoside 5'-diphosphate + [thioredoxin]-disulfide + H2O = a ribonucleoside 5'-diphosphate + [thioredoxin]-dithiol</text>
        <dbReference type="Rhea" id="RHEA:23252"/>
        <dbReference type="Rhea" id="RHEA-COMP:10698"/>
        <dbReference type="Rhea" id="RHEA-COMP:10700"/>
        <dbReference type="ChEBI" id="CHEBI:15377"/>
        <dbReference type="ChEBI" id="CHEBI:29950"/>
        <dbReference type="ChEBI" id="CHEBI:50058"/>
        <dbReference type="ChEBI" id="CHEBI:57930"/>
        <dbReference type="ChEBI" id="CHEBI:73316"/>
        <dbReference type="EC" id="1.17.4.1"/>
    </reaction>
</comment>
<evidence type="ECO:0000256" key="2">
    <source>
        <dbReference type="ARBA" id="ARBA00007405"/>
    </source>
</evidence>
<evidence type="ECO:0000256" key="13">
    <source>
        <dbReference type="RuleBase" id="RU003410"/>
    </source>
</evidence>
<dbReference type="PROSITE" id="PS50819">
    <property type="entry name" value="INTEIN_ENDONUCLEASE"/>
    <property type="match status" value="1"/>
</dbReference>
<evidence type="ECO:0000256" key="9">
    <source>
        <dbReference type="ARBA" id="ARBA00023116"/>
    </source>
</evidence>
<dbReference type="Gene3D" id="2.170.16.10">
    <property type="entry name" value="Hedgehog/Intein (Hint) domain"/>
    <property type="match status" value="1"/>
</dbReference>
<feature type="compositionally biased region" description="Low complexity" evidence="14">
    <location>
        <begin position="1243"/>
        <end position="1252"/>
    </location>
</feature>
<keyword evidence="7" id="KW-0651">Protein splicing</keyword>
<dbReference type="Pfam" id="PF12637">
    <property type="entry name" value="TSCPD"/>
    <property type="match status" value="1"/>
</dbReference>
<protein>
    <recommendedName>
        <fullName evidence="13">Ribonucleoside-diphosphate reductase</fullName>
        <ecNumber evidence="13">1.17.4.1</ecNumber>
    </recommendedName>
</protein>
<dbReference type="PANTHER" id="PTHR43371:SF1">
    <property type="entry name" value="RIBONUCLEOSIDE-DIPHOSPHATE REDUCTASE"/>
    <property type="match status" value="1"/>
</dbReference>
<dbReference type="InterPro" id="IPR006142">
    <property type="entry name" value="INTEIN"/>
</dbReference>
<keyword evidence="5" id="KW-0547">Nucleotide-binding</keyword>
<dbReference type="InterPro" id="IPR003587">
    <property type="entry name" value="Hint_dom_N"/>
</dbReference>
<comment type="function">
    <text evidence="13">Provides the precursors necessary for DNA synthesis. Catalyzes the biosynthesis of deoxyribonucleotides from the corresponding ribonucleotides.</text>
</comment>
<evidence type="ECO:0000256" key="8">
    <source>
        <dbReference type="ARBA" id="ARBA00023002"/>
    </source>
</evidence>